<dbReference type="Proteomes" id="UP000299102">
    <property type="component" value="Unassembled WGS sequence"/>
</dbReference>
<comment type="caution">
    <text evidence="2">The sequence shown here is derived from an EMBL/GenBank/DDBJ whole genome shotgun (WGS) entry which is preliminary data.</text>
</comment>
<organism evidence="2 3">
    <name type="scientific">Eumeta variegata</name>
    <name type="common">Bagworm moth</name>
    <name type="synonym">Eumeta japonica</name>
    <dbReference type="NCBI Taxonomy" id="151549"/>
    <lineage>
        <taxon>Eukaryota</taxon>
        <taxon>Metazoa</taxon>
        <taxon>Ecdysozoa</taxon>
        <taxon>Arthropoda</taxon>
        <taxon>Hexapoda</taxon>
        <taxon>Insecta</taxon>
        <taxon>Pterygota</taxon>
        <taxon>Neoptera</taxon>
        <taxon>Endopterygota</taxon>
        <taxon>Lepidoptera</taxon>
        <taxon>Glossata</taxon>
        <taxon>Ditrysia</taxon>
        <taxon>Tineoidea</taxon>
        <taxon>Psychidae</taxon>
        <taxon>Oiketicinae</taxon>
        <taxon>Eumeta</taxon>
    </lineage>
</organism>
<evidence type="ECO:0000313" key="3">
    <source>
        <dbReference type="Proteomes" id="UP000299102"/>
    </source>
</evidence>
<protein>
    <submittedName>
        <fullName evidence="2">Uncharacterized protein</fullName>
    </submittedName>
</protein>
<gene>
    <name evidence="2" type="ORF">EVAR_47643_1</name>
</gene>
<proteinExistence type="predicted"/>
<feature type="region of interest" description="Disordered" evidence="1">
    <location>
        <begin position="1"/>
        <end position="21"/>
    </location>
</feature>
<accession>A0A4C1ZF23</accession>
<evidence type="ECO:0000256" key="1">
    <source>
        <dbReference type="SAM" id="MobiDB-lite"/>
    </source>
</evidence>
<sequence>MEGGRRHLVSARSTSKAGGPRSVRVCRSLKGQRPGSLQITLVDTVSCGVWRPAAPRTLDRQGREGREAAICTKSE</sequence>
<dbReference type="AlphaFoldDB" id="A0A4C1ZF23"/>
<reference evidence="2 3" key="1">
    <citation type="journal article" date="2019" name="Commun. Biol.">
        <title>The bagworm genome reveals a unique fibroin gene that provides high tensile strength.</title>
        <authorList>
            <person name="Kono N."/>
            <person name="Nakamura H."/>
            <person name="Ohtoshi R."/>
            <person name="Tomita M."/>
            <person name="Numata K."/>
            <person name="Arakawa K."/>
        </authorList>
    </citation>
    <scope>NUCLEOTIDE SEQUENCE [LARGE SCALE GENOMIC DNA]</scope>
</reference>
<evidence type="ECO:0000313" key="2">
    <source>
        <dbReference type="EMBL" id="GBP85207.1"/>
    </source>
</evidence>
<name>A0A4C1ZF23_EUMVA</name>
<keyword evidence="3" id="KW-1185">Reference proteome</keyword>
<dbReference type="EMBL" id="BGZK01001722">
    <property type="protein sequence ID" value="GBP85207.1"/>
    <property type="molecule type" value="Genomic_DNA"/>
</dbReference>